<evidence type="ECO:0000313" key="1">
    <source>
        <dbReference type="EMBL" id="CAH2301846.1"/>
    </source>
</evidence>
<evidence type="ECO:0000313" key="2">
    <source>
        <dbReference type="EMBL" id="CAH2301847.1"/>
    </source>
</evidence>
<dbReference type="AlphaFoldDB" id="A0AAD1SL35"/>
<dbReference type="EMBL" id="OW240917">
    <property type="protein sequence ID" value="CAH2301846.1"/>
    <property type="molecule type" value="Genomic_DNA"/>
</dbReference>
<gene>
    <name evidence="1" type="ORF">PECUL_23A040725</name>
    <name evidence="2" type="ORF">PECUL_23A047378</name>
</gene>
<accession>A0AAD1SL35</accession>
<dbReference type="Proteomes" id="UP001295444">
    <property type="component" value="Chromosome 06"/>
</dbReference>
<sequence>MAALHGGCSDFFDKCSGDTEEEYLGTHALPTQPNKASPDSASVTTVVLKTLLAELQKNILTDITALQADLQGLTGRMRTLEDTSATKEIKNILLRNKRRLLRDMDIIWIF</sequence>
<protein>
    <submittedName>
        <fullName evidence="2">Uncharacterized protein</fullName>
    </submittedName>
</protein>
<evidence type="ECO:0000313" key="3">
    <source>
        <dbReference type="Proteomes" id="UP001295444"/>
    </source>
</evidence>
<reference evidence="2" key="1">
    <citation type="submission" date="2022-03" db="EMBL/GenBank/DDBJ databases">
        <authorList>
            <person name="Alioto T."/>
            <person name="Alioto T."/>
            <person name="Gomez Garrido J."/>
        </authorList>
    </citation>
    <scope>NUCLEOTIDE SEQUENCE</scope>
</reference>
<keyword evidence="3" id="KW-1185">Reference proteome</keyword>
<proteinExistence type="predicted"/>
<organism evidence="2 3">
    <name type="scientific">Pelobates cultripes</name>
    <name type="common">Western spadefoot toad</name>
    <dbReference type="NCBI Taxonomy" id="61616"/>
    <lineage>
        <taxon>Eukaryota</taxon>
        <taxon>Metazoa</taxon>
        <taxon>Chordata</taxon>
        <taxon>Craniata</taxon>
        <taxon>Vertebrata</taxon>
        <taxon>Euteleostomi</taxon>
        <taxon>Amphibia</taxon>
        <taxon>Batrachia</taxon>
        <taxon>Anura</taxon>
        <taxon>Pelobatoidea</taxon>
        <taxon>Pelobatidae</taxon>
        <taxon>Pelobates</taxon>
    </lineage>
</organism>
<dbReference type="EMBL" id="OW240917">
    <property type="protein sequence ID" value="CAH2301847.1"/>
    <property type="molecule type" value="Genomic_DNA"/>
</dbReference>
<name>A0AAD1SL35_PELCU</name>